<keyword evidence="8" id="KW-1185">Reference proteome</keyword>
<protein>
    <recommendedName>
        <fullName evidence="6">Vesicle tethering protein Uso1/P115-like head domain-containing protein</fullName>
    </recommendedName>
</protein>
<dbReference type="OrthoDB" id="198977at2759"/>
<dbReference type="Pfam" id="PF04869">
    <property type="entry name" value="Uso1_p115_head"/>
    <property type="match status" value="1"/>
</dbReference>
<evidence type="ECO:0000256" key="1">
    <source>
        <dbReference type="ARBA" id="ARBA00004555"/>
    </source>
</evidence>
<name>A0A9W7DNT4_9STRA</name>
<dbReference type="GO" id="GO:0048280">
    <property type="term" value="P:vesicle fusion with Golgi apparatus"/>
    <property type="evidence" value="ECO:0007669"/>
    <property type="project" value="InterPro"/>
</dbReference>
<evidence type="ECO:0000259" key="6">
    <source>
        <dbReference type="Pfam" id="PF04869"/>
    </source>
</evidence>
<sequence length="1131" mass="123728">METPGLLANRLTTATDSSDARAAIASFCDLFAQMEDATLLSEASNLTGLYDFMDNALSLITKCKLKNNTTVLEGSSEVCQLFILLLTSPSTSVHTRTKLADSILSFRLTRDAVDQDRGIVASLLDMMYDMENVVQDVVARTLCVQFLTILFKLKSQVFEQAVIETPAGLNRLVDLLTSDESICDESVRNEVLLLLTGMVEKSEVVRKLVAFSEGFDRLFSIIEHESGLTGGSIVVQDALKLINFLARDDGVTLLYQSKVAMAVLPTLLDITTASAWVYRNVEGPGMTDDDDAHIAALLGQSSSTSAPEELPRASLKPSEEKIICLSLQTIKSSIVDAPSESKPERQQYLASIPPLANNLYKLAIFTPPKSPSSYDPIPPPEIQNLALDVLSFICNGAPELLKEEIAATVTTPLLNIAISPSPSSTSAVTTLRCLLTPNTSSTFIMHALAPPPPPMDDDGMEVEITQPIVKQIIADLSHSLSTQAPSSSINVIGASKSLFALLNSGGEAAKEILLRIPPSLLQTLVTHISSSASSSESDETWLALLTLLCEWCSGCPTAVHSFLSFPDSIALLKLLKADNVKQNGLVTLLFGMCLEHFGEDEHAGWTRQTILELIQSKVGISNFTNMLEAARKTYATSSSSSLDSQLTQTWFSGIADSIRRRIVKEVTSGSSNVEEENPLNSLIQQQVKEIEELKKELEGTIKLKDDAEAVNSSLRTKLNVVVGGDNVTNVEEEARLKRAEETLTTQVQDLNSLLTTKEGEIDGLNKMYQALEVELRNVKSFTPTTNSEDSNGEIEKLKEKLRQGDKWMRMAQEKMEELGARNIELEDIASQGGAGNGVATNESSLLENERIELDRLKDNARSADAWMQAANAQIEELTSDNERLRSSGTNETGGGTNDKALLDEIAHLRSEKDDFVELVAKMQTEEGEEITKLRTNLKSADEWMTSAQKNLEILGEENKRLEEALLAKGSGEESSSVELESLRKEKQEADAKIAKLKANSLSADDWMSAAQKNLESLGEENQKLLANVNEISSLVETLKREKEEIEQKMNITVTSLQDDVNALTSQNMDLKEKLSDPSTNVSTPTSQQHEHFDSIDLSSPSPTQNGEDNTKLRRVMSEMEEKLKLTESTAV</sequence>
<feature type="domain" description="Vesicle tethering protein Uso1/P115-like head" evidence="6">
    <location>
        <begin position="519"/>
        <end position="643"/>
    </location>
</feature>
<comment type="caution">
    <text evidence="7">The sequence shown here is derived from an EMBL/GenBank/DDBJ whole genome shotgun (WGS) entry which is preliminary data.</text>
</comment>
<dbReference type="InterPro" id="IPR006953">
    <property type="entry name" value="Vesicle_Uso1_P115_head"/>
</dbReference>
<dbReference type="PANTHER" id="PTHR10013:SF0">
    <property type="entry name" value="GENERAL VESICULAR TRANSPORT FACTOR P115"/>
    <property type="match status" value="1"/>
</dbReference>
<evidence type="ECO:0000313" key="8">
    <source>
        <dbReference type="Proteomes" id="UP001165082"/>
    </source>
</evidence>
<evidence type="ECO:0000256" key="5">
    <source>
        <dbReference type="SAM" id="MobiDB-lite"/>
    </source>
</evidence>
<proteinExistence type="predicted"/>
<evidence type="ECO:0000256" key="2">
    <source>
        <dbReference type="ARBA" id="ARBA00023034"/>
    </source>
</evidence>
<organism evidence="7 8">
    <name type="scientific">Triparma retinervis</name>
    <dbReference type="NCBI Taxonomy" id="2557542"/>
    <lineage>
        <taxon>Eukaryota</taxon>
        <taxon>Sar</taxon>
        <taxon>Stramenopiles</taxon>
        <taxon>Ochrophyta</taxon>
        <taxon>Bolidophyceae</taxon>
        <taxon>Parmales</taxon>
        <taxon>Triparmaceae</taxon>
        <taxon>Triparma</taxon>
    </lineage>
</organism>
<feature type="compositionally biased region" description="Basic and acidic residues" evidence="5">
    <location>
        <begin position="1108"/>
        <end position="1125"/>
    </location>
</feature>
<feature type="compositionally biased region" description="Polar residues" evidence="5">
    <location>
        <begin position="1096"/>
        <end position="1107"/>
    </location>
</feature>
<keyword evidence="3 4" id="KW-0175">Coiled coil</keyword>
<dbReference type="EMBL" id="BRXZ01003176">
    <property type="protein sequence ID" value="GMH49112.1"/>
    <property type="molecule type" value="Genomic_DNA"/>
</dbReference>
<dbReference type="SUPFAM" id="SSF48371">
    <property type="entry name" value="ARM repeat"/>
    <property type="match status" value="1"/>
</dbReference>
<evidence type="ECO:0000313" key="7">
    <source>
        <dbReference type="EMBL" id="GMH49112.1"/>
    </source>
</evidence>
<evidence type="ECO:0000256" key="4">
    <source>
        <dbReference type="SAM" id="Coils"/>
    </source>
</evidence>
<feature type="compositionally biased region" description="Polar residues" evidence="5">
    <location>
        <begin position="1076"/>
        <end position="1087"/>
    </location>
</feature>
<feature type="non-terminal residue" evidence="7">
    <location>
        <position position="1131"/>
    </location>
</feature>
<feature type="region of interest" description="Disordered" evidence="5">
    <location>
        <begin position="1070"/>
        <end position="1131"/>
    </location>
</feature>
<feature type="region of interest" description="Disordered" evidence="5">
    <location>
        <begin position="877"/>
        <end position="898"/>
    </location>
</feature>
<dbReference type="InterPro" id="IPR016024">
    <property type="entry name" value="ARM-type_fold"/>
</dbReference>
<dbReference type="Gene3D" id="1.25.10.10">
    <property type="entry name" value="Leucine-rich Repeat Variant"/>
    <property type="match status" value="1"/>
</dbReference>
<comment type="subcellular location">
    <subcellularLocation>
        <location evidence="1">Golgi apparatus</location>
    </subcellularLocation>
</comment>
<dbReference type="PANTHER" id="PTHR10013">
    <property type="entry name" value="GENERAL VESICULAR TRANSPORT FACTOR P115"/>
    <property type="match status" value="1"/>
</dbReference>
<dbReference type="InterPro" id="IPR011989">
    <property type="entry name" value="ARM-like"/>
</dbReference>
<feature type="coiled-coil region" evidence="4">
    <location>
        <begin position="680"/>
        <end position="774"/>
    </location>
</feature>
<gene>
    <name evidence="7" type="ORF">TrRE_jg10454</name>
</gene>
<dbReference type="InterPro" id="IPR024095">
    <property type="entry name" value="Vesicle_P115"/>
</dbReference>
<dbReference type="AlphaFoldDB" id="A0A9W7DNT4"/>
<reference evidence="7" key="1">
    <citation type="submission" date="2022-07" db="EMBL/GenBank/DDBJ databases">
        <title>Genome analysis of Parmales, a sister group of diatoms, reveals the evolutionary specialization of diatoms from phago-mixotrophs to photoautotrophs.</title>
        <authorList>
            <person name="Ban H."/>
            <person name="Sato S."/>
            <person name="Yoshikawa S."/>
            <person name="Kazumasa Y."/>
            <person name="Nakamura Y."/>
            <person name="Ichinomiya M."/>
            <person name="Saitoh K."/>
            <person name="Sato N."/>
            <person name="Blanc-Mathieu R."/>
            <person name="Endo H."/>
            <person name="Kuwata A."/>
            <person name="Ogata H."/>
        </authorList>
    </citation>
    <scope>NUCLEOTIDE SEQUENCE</scope>
</reference>
<evidence type="ECO:0000256" key="3">
    <source>
        <dbReference type="ARBA" id="ARBA00023054"/>
    </source>
</evidence>
<dbReference type="Proteomes" id="UP001165082">
    <property type="component" value="Unassembled WGS sequence"/>
</dbReference>
<dbReference type="GO" id="GO:0000139">
    <property type="term" value="C:Golgi membrane"/>
    <property type="evidence" value="ECO:0007669"/>
    <property type="project" value="InterPro"/>
</dbReference>
<dbReference type="GO" id="GO:0006886">
    <property type="term" value="P:intracellular protein transport"/>
    <property type="evidence" value="ECO:0007669"/>
    <property type="project" value="InterPro"/>
</dbReference>
<keyword evidence="2" id="KW-0333">Golgi apparatus</keyword>
<accession>A0A9W7DNT4</accession>